<reference evidence="3 4" key="1">
    <citation type="submission" date="2020-05" db="EMBL/GenBank/DDBJ databases">
        <authorList>
            <person name="Whitworth D."/>
        </authorList>
    </citation>
    <scope>NUCLEOTIDE SEQUENCE [LARGE SCALE GENOMIC DNA]</scope>
    <source>
        <strain evidence="3 4">AM005</strain>
    </source>
</reference>
<feature type="transmembrane region" description="Helical" evidence="2">
    <location>
        <begin position="335"/>
        <end position="356"/>
    </location>
</feature>
<sequence>MGLAQPLPVEAQRSPESVQELAPASSRSPYIVGPRFDWAFFLLPPLLALGLGIAISGTPFSDDPIQLLGQEKTWAGLMVGSLIHAHLVAVFFRSHSNPTIFRLYPLRFLLVPVLAWAAIRGSTVVAAGATVLATFWDVWHSGLQTFGLARIYDRNRGNPPDVGRRLDFWLNHLLYAGPILAGATMLDHFNSFESFDGVGMPWLASVPARMTATHRAWTLGVVAVGGMFLLFYIGATVRLLRQGHRPSFHKAFLLVTTGACSIYTWGFNSWGEAFFIMNLLHAIQYLALVWAMEGERLRERLRLRWRWLALALFLGTVLTYGVWAELLDSSVESLWALTLVVSLMHFWYDGFIWSVARRQV</sequence>
<dbReference type="EMBL" id="JABFNT010000107">
    <property type="protein sequence ID" value="NOJ81948.1"/>
    <property type="molecule type" value="Genomic_DNA"/>
</dbReference>
<evidence type="ECO:0000313" key="3">
    <source>
        <dbReference type="EMBL" id="NOJ81948.1"/>
    </source>
</evidence>
<feature type="transmembrane region" description="Helical" evidence="2">
    <location>
        <begin position="303"/>
        <end position="323"/>
    </location>
</feature>
<protein>
    <submittedName>
        <fullName evidence="3">Uncharacterized protein</fullName>
    </submittedName>
</protein>
<feature type="transmembrane region" description="Helical" evidence="2">
    <location>
        <begin position="216"/>
        <end position="239"/>
    </location>
</feature>
<feature type="transmembrane region" description="Helical" evidence="2">
    <location>
        <begin position="74"/>
        <end position="92"/>
    </location>
</feature>
<gene>
    <name evidence="3" type="ORF">HNV28_27090</name>
</gene>
<accession>A0A7Y4IMF4</accession>
<feature type="transmembrane region" description="Helical" evidence="2">
    <location>
        <begin position="113"/>
        <end position="136"/>
    </location>
</feature>
<dbReference type="AlphaFoldDB" id="A0A7Y4IMF4"/>
<evidence type="ECO:0000256" key="2">
    <source>
        <dbReference type="SAM" id="Phobius"/>
    </source>
</evidence>
<feature type="transmembrane region" description="Helical" evidence="2">
    <location>
        <begin position="273"/>
        <end position="291"/>
    </location>
</feature>
<evidence type="ECO:0000256" key="1">
    <source>
        <dbReference type="SAM" id="MobiDB-lite"/>
    </source>
</evidence>
<comment type="caution">
    <text evidence="3">The sequence shown here is derived from an EMBL/GenBank/DDBJ whole genome shotgun (WGS) entry which is preliminary data.</text>
</comment>
<keyword evidence="2" id="KW-0812">Transmembrane</keyword>
<organism evidence="3 4">
    <name type="scientific">Myxococcus xanthus</name>
    <dbReference type="NCBI Taxonomy" id="34"/>
    <lineage>
        <taxon>Bacteria</taxon>
        <taxon>Pseudomonadati</taxon>
        <taxon>Myxococcota</taxon>
        <taxon>Myxococcia</taxon>
        <taxon>Myxococcales</taxon>
        <taxon>Cystobacterineae</taxon>
        <taxon>Myxococcaceae</taxon>
        <taxon>Myxococcus</taxon>
    </lineage>
</organism>
<feature type="transmembrane region" description="Helical" evidence="2">
    <location>
        <begin position="36"/>
        <end position="54"/>
    </location>
</feature>
<keyword evidence="2" id="KW-0472">Membrane</keyword>
<name>A0A7Y4IMF4_MYXXA</name>
<feature type="transmembrane region" description="Helical" evidence="2">
    <location>
        <begin position="251"/>
        <end position="267"/>
    </location>
</feature>
<proteinExistence type="predicted"/>
<evidence type="ECO:0000313" key="4">
    <source>
        <dbReference type="Proteomes" id="UP000533080"/>
    </source>
</evidence>
<dbReference type="Proteomes" id="UP000533080">
    <property type="component" value="Unassembled WGS sequence"/>
</dbReference>
<feature type="region of interest" description="Disordered" evidence="1">
    <location>
        <begin position="1"/>
        <end position="21"/>
    </location>
</feature>
<dbReference type="RefSeq" id="WP_171443910.1">
    <property type="nucleotide sequence ID" value="NZ_JABFNS010000044.1"/>
</dbReference>
<keyword evidence="2" id="KW-1133">Transmembrane helix</keyword>